<organism evidence="1 2">
    <name type="scientific">Bacillus badius</name>
    <dbReference type="NCBI Taxonomy" id="1455"/>
    <lineage>
        <taxon>Bacteria</taxon>
        <taxon>Bacillati</taxon>
        <taxon>Bacillota</taxon>
        <taxon>Bacilli</taxon>
        <taxon>Bacillales</taxon>
        <taxon>Bacillaceae</taxon>
        <taxon>Pseudobacillus</taxon>
    </lineage>
</organism>
<gene>
    <name evidence="1" type="ORF">SD77_1425</name>
</gene>
<dbReference type="EMBL" id="JXLP01000014">
    <property type="protein sequence ID" value="KIL77439.1"/>
    <property type="molecule type" value="Genomic_DNA"/>
</dbReference>
<reference evidence="1 2" key="1">
    <citation type="submission" date="2015-01" db="EMBL/GenBank/DDBJ databases">
        <title>Genome Assembly of Bacillus badius MTCC 1458.</title>
        <authorList>
            <person name="Verma A."/>
            <person name="Khatri I."/>
            <person name="Mual P."/>
            <person name="Subramanian S."/>
            <person name="Krishnamurthi S."/>
        </authorList>
    </citation>
    <scope>NUCLEOTIDE SEQUENCE [LARGE SCALE GENOMIC DNA]</scope>
    <source>
        <strain evidence="1 2">MTCC 1458</strain>
    </source>
</reference>
<comment type="caution">
    <text evidence="1">The sequence shown here is derived from an EMBL/GenBank/DDBJ whole genome shotgun (WGS) entry which is preliminary data.</text>
</comment>
<proteinExistence type="predicted"/>
<protein>
    <submittedName>
        <fullName evidence="1">Uncharacterized protein</fullName>
    </submittedName>
</protein>
<evidence type="ECO:0000313" key="2">
    <source>
        <dbReference type="Proteomes" id="UP000031982"/>
    </source>
</evidence>
<sequence length="52" mass="6137">MRAYYGEIWLSSETNGWELTRLPQNNVKSKATFLTFHQSRKQLFGKHVLPVK</sequence>
<accession>A0ABR5AS05</accession>
<name>A0ABR5AS05_BACBA</name>
<evidence type="ECO:0000313" key="1">
    <source>
        <dbReference type="EMBL" id="KIL77439.1"/>
    </source>
</evidence>
<dbReference type="Proteomes" id="UP000031982">
    <property type="component" value="Unassembled WGS sequence"/>
</dbReference>
<keyword evidence="2" id="KW-1185">Reference proteome</keyword>